<keyword evidence="3" id="KW-1185">Reference proteome</keyword>
<organism evidence="2 3">
    <name type="scientific">Scleroderma citrinum Foug A</name>
    <dbReference type="NCBI Taxonomy" id="1036808"/>
    <lineage>
        <taxon>Eukaryota</taxon>
        <taxon>Fungi</taxon>
        <taxon>Dikarya</taxon>
        <taxon>Basidiomycota</taxon>
        <taxon>Agaricomycotina</taxon>
        <taxon>Agaricomycetes</taxon>
        <taxon>Agaricomycetidae</taxon>
        <taxon>Boletales</taxon>
        <taxon>Sclerodermatineae</taxon>
        <taxon>Sclerodermataceae</taxon>
        <taxon>Scleroderma</taxon>
    </lineage>
</organism>
<protein>
    <submittedName>
        <fullName evidence="2">Uncharacterized protein</fullName>
    </submittedName>
</protein>
<feature type="compositionally biased region" description="Polar residues" evidence="1">
    <location>
        <begin position="90"/>
        <end position="102"/>
    </location>
</feature>
<name>A0A0C3AJA0_9AGAM</name>
<dbReference type="AlphaFoldDB" id="A0A0C3AJA0"/>
<feature type="region of interest" description="Disordered" evidence="1">
    <location>
        <begin position="1"/>
        <end position="49"/>
    </location>
</feature>
<dbReference type="Proteomes" id="UP000053989">
    <property type="component" value="Unassembled WGS sequence"/>
</dbReference>
<dbReference type="InParanoid" id="A0A0C3AJA0"/>
<gene>
    <name evidence="2" type="ORF">SCLCIDRAFT_582171</name>
</gene>
<reference evidence="2 3" key="1">
    <citation type="submission" date="2014-04" db="EMBL/GenBank/DDBJ databases">
        <authorList>
            <consortium name="DOE Joint Genome Institute"/>
            <person name="Kuo A."/>
            <person name="Kohler A."/>
            <person name="Nagy L.G."/>
            <person name="Floudas D."/>
            <person name="Copeland A."/>
            <person name="Barry K.W."/>
            <person name="Cichocki N."/>
            <person name="Veneault-Fourrey C."/>
            <person name="LaButti K."/>
            <person name="Lindquist E.A."/>
            <person name="Lipzen A."/>
            <person name="Lundell T."/>
            <person name="Morin E."/>
            <person name="Murat C."/>
            <person name="Sun H."/>
            <person name="Tunlid A."/>
            <person name="Henrissat B."/>
            <person name="Grigoriev I.V."/>
            <person name="Hibbett D.S."/>
            <person name="Martin F."/>
            <person name="Nordberg H.P."/>
            <person name="Cantor M.N."/>
            <person name="Hua S.X."/>
        </authorList>
    </citation>
    <scope>NUCLEOTIDE SEQUENCE [LARGE SCALE GENOMIC DNA]</scope>
    <source>
        <strain evidence="2 3">Foug A</strain>
    </source>
</reference>
<dbReference type="EMBL" id="KN822025">
    <property type="protein sequence ID" value="KIM64982.1"/>
    <property type="molecule type" value="Genomic_DNA"/>
</dbReference>
<feature type="compositionally biased region" description="Polar residues" evidence="1">
    <location>
        <begin position="1"/>
        <end position="24"/>
    </location>
</feature>
<sequence length="117" mass="12454">MAVSTPAQQSQCEVHNITWISPSPSRLDASLSASSQRPSSTAPVLSMPGTLSPYPSLLTATPVPSLMAASLTSTPMQARSVRRSRYLPTGISTPSRLDTSPSHDPFQPQPQPQLRSV</sequence>
<evidence type="ECO:0000313" key="3">
    <source>
        <dbReference type="Proteomes" id="UP000053989"/>
    </source>
</evidence>
<feature type="compositionally biased region" description="Low complexity" evidence="1">
    <location>
        <begin position="29"/>
        <end position="42"/>
    </location>
</feature>
<proteinExistence type="predicted"/>
<feature type="region of interest" description="Disordered" evidence="1">
    <location>
        <begin position="72"/>
        <end position="117"/>
    </location>
</feature>
<evidence type="ECO:0000313" key="2">
    <source>
        <dbReference type="EMBL" id="KIM64982.1"/>
    </source>
</evidence>
<dbReference type="HOGENOM" id="CLU_2086201_0_0_1"/>
<evidence type="ECO:0000256" key="1">
    <source>
        <dbReference type="SAM" id="MobiDB-lite"/>
    </source>
</evidence>
<accession>A0A0C3AJA0</accession>
<reference evidence="3" key="2">
    <citation type="submission" date="2015-01" db="EMBL/GenBank/DDBJ databases">
        <title>Evolutionary Origins and Diversification of the Mycorrhizal Mutualists.</title>
        <authorList>
            <consortium name="DOE Joint Genome Institute"/>
            <consortium name="Mycorrhizal Genomics Consortium"/>
            <person name="Kohler A."/>
            <person name="Kuo A."/>
            <person name="Nagy L.G."/>
            <person name="Floudas D."/>
            <person name="Copeland A."/>
            <person name="Barry K.W."/>
            <person name="Cichocki N."/>
            <person name="Veneault-Fourrey C."/>
            <person name="LaButti K."/>
            <person name="Lindquist E.A."/>
            <person name="Lipzen A."/>
            <person name="Lundell T."/>
            <person name="Morin E."/>
            <person name="Murat C."/>
            <person name="Riley R."/>
            <person name="Ohm R."/>
            <person name="Sun H."/>
            <person name="Tunlid A."/>
            <person name="Henrissat B."/>
            <person name="Grigoriev I.V."/>
            <person name="Hibbett D.S."/>
            <person name="Martin F."/>
        </authorList>
    </citation>
    <scope>NUCLEOTIDE SEQUENCE [LARGE SCALE GENOMIC DNA]</scope>
    <source>
        <strain evidence="3">Foug A</strain>
    </source>
</reference>